<feature type="domain" description="Integrator complex subunit 7 C-terminal" evidence="7">
    <location>
        <begin position="847"/>
        <end position="968"/>
    </location>
</feature>
<evidence type="ECO:0000256" key="2">
    <source>
        <dbReference type="ARBA" id="ARBA00004496"/>
    </source>
</evidence>
<feature type="domain" description="Integrator complex subunit 7 N-terminal" evidence="8">
    <location>
        <begin position="94"/>
        <end position="567"/>
    </location>
</feature>
<dbReference type="InterPro" id="IPR033060">
    <property type="entry name" value="INTS7"/>
</dbReference>
<dbReference type="PANTHER" id="PTHR13322:SF2">
    <property type="entry name" value="INTEGRATOR COMPLEX SUBUNIT 7"/>
    <property type="match status" value="1"/>
</dbReference>
<dbReference type="Pfam" id="PF24437">
    <property type="entry name" value="INTS7_HB"/>
    <property type="match status" value="1"/>
</dbReference>
<reference evidence="10" key="1">
    <citation type="submission" date="2021-05" db="EMBL/GenBank/DDBJ databases">
        <authorList>
            <person name="Alioto T."/>
            <person name="Alioto T."/>
            <person name="Gomez Garrido J."/>
        </authorList>
    </citation>
    <scope>NUCLEOTIDE SEQUENCE</scope>
</reference>
<keyword evidence="5" id="KW-0963">Cytoplasm</keyword>
<proteinExistence type="inferred from homology"/>
<dbReference type="InterPro" id="IPR056516">
    <property type="entry name" value="INTS7_N"/>
</dbReference>
<dbReference type="GO" id="GO:0034472">
    <property type="term" value="P:snRNA 3'-end processing"/>
    <property type="evidence" value="ECO:0007669"/>
    <property type="project" value="TreeGrafter"/>
</dbReference>
<protein>
    <recommendedName>
        <fullName evidence="4">Integrator complex subunit 7</fullName>
    </recommendedName>
</protein>
<dbReference type="Pfam" id="PF24436">
    <property type="entry name" value="INTS7_N"/>
    <property type="match status" value="2"/>
</dbReference>
<dbReference type="EMBL" id="HBUE01204289">
    <property type="protein sequence ID" value="CAG6531213.1"/>
    <property type="molecule type" value="Transcribed_RNA"/>
</dbReference>
<evidence type="ECO:0000259" key="7">
    <source>
        <dbReference type="Pfam" id="PF22965"/>
    </source>
</evidence>
<evidence type="ECO:0000256" key="4">
    <source>
        <dbReference type="ARBA" id="ARBA00015336"/>
    </source>
</evidence>
<dbReference type="GO" id="GO:0005737">
    <property type="term" value="C:cytoplasm"/>
    <property type="evidence" value="ECO:0007669"/>
    <property type="project" value="UniProtKB-SubCell"/>
</dbReference>
<accession>A0A8D8K2H8</accession>
<dbReference type="InterPro" id="IPR054519">
    <property type="entry name" value="INTS7_C"/>
</dbReference>
<dbReference type="AlphaFoldDB" id="A0A8D8K2H8"/>
<evidence type="ECO:0000259" key="9">
    <source>
        <dbReference type="Pfam" id="PF24437"/>
    </source>
</evidence>
<dbReference type="InterPro" id="IPR056517">
    <property type="entry name" value="INTS7_HB"/>
</dbReference>
<comment type="subcellular location">
    <subcellularLocation>
        <location evidence="2">Cytoplasm</location>
    </subcellularLocation>
    <subcellularLocation>
        <location evidence="1">Nucleus</location>
    </subcellularLocation>
</comment>
<dbReference type="EMBL" id="HBUE01310537">
    <property type="protein sequence ID" value="CAG6583069.1"/>
    <property type="molecule type" value="Transcribed_RNA"/>
</dbReference>
<organism evidence="10">
    <name type="scientific">Culex pipiens</name>
    <name type="common">House mosquito</name>
    <dbReference type="NCBI Taxonomy" id="7175"/>
    <lineage>
        <taxon>Eukaryota</taxon>
        <taxon>Metazoa</taxon>
        <taxon>Ecdysozoa</taxon>
        <taxon>Arthropoda</taxon>
        <taxon>Hexapoda</taxon>
        <taxon>Insecta</taxon>
        <taxon>Pterygota</taxon>
        <taxon>Neoptera</taxon>
        <taxon>Endopterygota</taxon>
        <taxon>Diptera</taxon>
        <taxon>Nematocera</taxon>
        <taxon>Culicoidea</taxon>
        <taxon>Culicidae</taxon>
        <taxon>Culicinae</taxon>
        <taxon>Culicini</taxon>
        <taxon>Culex</taxon>
        <taxon>Culex</taxon>
    </lineage>
</organism>
<name>A0A8D8K2H8_CULPI</name>
<evidence type="ECO:0000256" key="6">
    <source>
        <dbReference type="ARBA" id="ARBA00023242"/>
    </source>
</evidence>
<evidence type="ECO:0000256" key="5">
    <source>
        <dbReference type="ARBA" id="ARBA00022490"/>
    </source>
</evidence>
<evidence type="ECO:0000259" key="8">
    <source>
        <dbReference type="Pfam" id="PF24436"/>
    </source>
</evidence>
<comment type="similarity">
    <text evidence="3">Belongs to the Integrator subunit 7 family.</text>
</comment>
<dbReference type="GO" id="GO:0032039">
    <property type="term" value="C:integrator complex"/>
    <property type="evidence" value="ECO:0007669"/>
    <property type="project" value="InterPro"/>
</dbReference>
<evidence type="ECO:0000256" key="1">
    <source>
        <dbReference type="ARBA" id="ARBA00004123"/>
    </source>
</evidence>
<dbReference type="InterPro" id="IPR016024">
    <property type="entry name" value="ARM-type_fold"/>
</dbReference>
<keyword evidence="6" id="KW-0539">Nucleus</keyword>
<evidence type="ECO:0000256" key="3">
    <source>
        <dbReference type="ARBA" id="ARBA00008565"/>
    </source>
</evidence>
<evidence type="ECO:0000313" key="10">
    <source>
        <dbReference type="EMBL" id="CAG6583069.1"/>
    </source>
</evidence>
<dbReference type="Pfam" id="PF22965">
    <property type="entry name" value="INTS7_C"/>
    <property type="match status" value="1"/>
</dbReference>
<feature type="domain" description="Integrator complex subunit 7 N-terminal" evidence="8">
    <location>
        <begin position="24"/>
        <end position="76"/>
    </location>
</feature>
<feature type="domain" description="Integrator complex subunit 7 helical bundle" evidence="9">
    <location>
        <begin position="568"/>
        <end position="764"/>
    </location>
</feature>
<dbReference type="PANTHER" id="PTHR13322">
    <property type="entry name" value="C1ORF73 PROTEIN"/>
    <property type="match status" value="1"/>
</dbReference>
<dbReference type="SUPFAM" id="SSF48371">
    <property type="entry name" value="ARM repeat"/>
    <property type="match status" value="1"/>
</dbReference>
<sequence length="998" mass="112656">MAMRANIFNENFLNEADQDANTVLIELDKGSIGLRSAKIGEQCEAIIRFPKLFEKYPFPILINSSFLKLAELFRIGYVNKHDIPNLFVYVLFVYDLRSNLSRLWILRVCQQSEKHLEKIVNVEEFVKRIFMVIHSNDPVARALTLRTIGAVACVIPEKEQVHHAIRNALDSSRIEIEAAIFASVNFAAQSKSFAIGMCSKVASMIESLQTPVNMKILLIPVLRYMYHDANTAALVRSLCCNLLPNYPSEQFVIAIIRSLSHLSYVTCVDIPDQVDLLLEYVKDPRKRIQFAVLCSLNKVAEKGAHLWPKGSINKLLKMTMQCSYPSMALDIMVTLTACPTTCHTMINDERNQILDVCEACLLLDHNIGGKALTILTRLVSYCHTEDISAPTCFTDYLNMNLEYLIYTAFLTKKPLSDMKTYLKCGIQLSKINKEFGQRFGEMIAQMIEEDAGQSPAHLKLICEALGAVCSSFARYYVFSLEQSADELENPYEIILPSILKKLESYVTLHGCNRDDSAIVELLCSICLQSLLGSYMTERIMRVFSHILQTSDCWTQYRIARSSSRYGQHFLAAMIYQSLSKHVSLEKLHFYLVAMSQISKAECILIHGIDYDQLLNAFPDLILLGIPQMTLLERLNSAINLYSMAFSTLKATSSPQNPMTFQSEITNLRCQFLQVLHSIVISRNTLCIAPPSAISSTLAQNLRDPLQKFGHVTNQLRKDIKILKACEDAYAKLYKSSFDADPCTLEYLKCSQYACAVFQSSIENISFTTVTDSLKNVPTCSHPETKYLLTVCKTILKQQQSLLNETSATKSITNRHMDLLLKQIEFAIKAPFCLPRFFFQVLQNTSVKLALTPQPRVIGEPIFVQPSSNLVVKVEGVIQHHGKKPSVYRSIESVQLTLSSQPMPTRPNDVKIYSETIISTQTVKPHRDFLTGNFLLSLHHSNQNSLGSLGNQWQVTMETCVVDQNGILWTTGPKSVLHVRIPDDGHKQNVTNQSSLRRF</sequence>